<dbReference type="AlphaFoldDB" id="A0A7W8G049"/>
<keyword evidence="9 17" id="KW-0675">Receptor</keyword>
<keyword evidence="10 11" id="KW-0998">Cell outer membrane</keyword>
<keyword evidence="18" id="KW-1185">Reference proteome</keyword>
<dbReference type="CDD" id="cd01347">
    <property type="entry name" value="ligand_gated_channel"/>
    <property type="match status" value="1"/>
</dbReference>
<dbReference type="InterPro" id="IPR036942">
    <property type="entry name" value="Beta-barrel_TonB_sf"/>
</dbReference>
<evidence type="ECO:0000256" key="13">
    <source>
        <dbReference type="SAM" id="MobiDB-lite"/>
    </source>
</evidence>
<dbReference type="SUPFAM" id="SSF56935">
    <property type="entry name" value="Porins"/>
    <property type="match status" value="1"/>
</dbReference>
<dbReference type="Pfam" id="PF07715">
    <property type="entry name" value="Plug"/>
    <property type="match status" value="1"/>
</dbReference>
<dbReference type="InterPro" id="IPR011276">
    <property type="entry name" value="TonB_haem/Hb_rcpt"/>
</dbReference>
<comment type="caution">
    <text evidence="17">The sequence shown here is derived from an EMBL/GenBank/DDBJ whole genome shotgun (WGS) entry which is preliminary data.</text>
</comment>
<keyword evidence="3 11" id="KW-0813">Transport</keyword>
<dbReference type="PROSITE" id="PS52016">
    <property type="entry name" value="TONB_DEPENDENT_REC_3"/>
    <property type="match status" value="1"/>
</dbReference>
<comment type="subcellular location">
    <subcellularLocation>
        <location evidence="1 11">Cell outer membrane</location>
        <topology evidence="1 11">Multi-pass membrane protein</topology>
    </subcellularLocation>
</comment>
<dbReference type="RefSeq" id="WP_183961356.1">
    <property type="nucleotide sequence ID" value="NZ_JACHHP010000004.1"/>
</dbReference>
<dbReference type="EMBL" id="JACHHP010000004">
    <property type="protein sequence ID" value="MBB5208806.1"/>
    <property type="molecule type" value="Genomic_DNA"/>
</dbReference>
<feature type="chain" id="PRO_5031332689" evidence="14">
    <location>
        <begin position="23"/>
        <end position="754"/>
    </location>
</feature>
<dbReference type="InterPro" id="IPR037066">
    <property type="entry name" value="Plug_dom_sf"/>
</dbReference>
<evidence type="ECO:0000256" key="7">
    <source>
        <dbReference type="ARBA" id="ARBA00023077"/>
    </source>
</evidence>
<keyword evidence="4 11" id="KW-1134">Transmembrane beta strand</keyword>
<name>A0A7W8G049_9GAMM</name>
<keyword evidence="8 11" id="KW-0472">Membrane</keyword>
<dbReference type="GO" id="GO:0009279">
    <property type="term" value="C:cell outer membrane"/>
    <property type="evidence" value="ECO:0007669"/>
    <property type="project" value="UniProtKB-SubCell"/>
</dbReference>
<dbReference type="PANTHER" id="PTHR30069:SF29">
    <property type="entry name" value="HEMOGLOBIN AND HEMOGLOBIN-HAPTOGLOBIN-BINDING PROTEIN 1-RELATED"/>
    <property type="match status" value="1"/>
</dbReference>
<gene>
    <name evidence="17" type="ORF">HNQ52_002356</name>
</gene>
<dbReference type="PANTHER" id="PTHR30069">
    <property type="entry name" value="TONB-DEPENDENT OUTER MEMBRANE RECEPTOR"/>
    <property type="match status" value="1"/>
</dbReference>
<evidence type="ECO:0000256" key="2">
    <source>
        <dbReference type="ARBA" id="ARBA00008143"/>
    </source>
</evidence>
<evidence type="ECO:0000259" key="16">
    <source>
        <dbReference type="Pfam" id="PF07715"/>
    </source>
</evidence>
<evidence type="ECO:0000256" key="3">
    <source>
        <dbReference type="ARBA" id="ARBA00022448"/>
    </source>
</evidence>
<dbReference type="Gene3D" id="2.40.170.20">
    <property type="entry name" value="TonB-dependent receptor, beta-barrel domain"/>
    <property type="match status" value="1"/>
</dbReference>
<dbReference type="GO" id="GO:0044718">
    <property type="term" value="P:siderophore transmembrane transport"/>
    <property type="evidence" value="ECO:0007669"/>
    <property type="project" value="TreeGrafter"/>
</dbReference>
<evidence type="ECO:0000256" key="9">
    <source>
        <dbReference type="ARBA" id="ARBA00023170"/>
    </source>
</evidence>
<dbReference type="Proteomes" id="UP000521199">
    <property type="component" value="Unassembled WGS sequence"/>
</dbReference>
<dbReference type="InterPro" id="IPR012910">
    <property type="entry name" value="Plug_dom"/>
</dbReference>
<evidence type="ECO:0000256" key="5">
    <source>
        <dbReference type="ARBA" id="ARBA00022692"/>
    </source>
</evidence>
<reference evidence="17 18" key="1">
    <citation type="submission" date="2020-08" db="EMBL/GenBank/DDBJ databases">
        <title>Genomic Encyclopedia of Type Strains, Phase IV (KMG-IV): sequencing the most valuable type-strain genomes for metagenomic binning, comparative biology and taxonomic classification.</title>
        <authorList>
            <person name="Goeker M."/>
        </authorList>
    </citation>
    <scope>NUCLEOTIDE SEQUENCE [LARGE SCALE GENOMIC DNA]</scope>
    <source>
        <strain evidence="17 18">DSM 24163</strain>
    </source>
</reference>
<organism evidence="17 18">
    <name type="scientific">Chiayiivirga flava</name>
    <dbReference type="NCBI Taxonomy" id="659595"/>
    <lineage>
        <taxon>Bacteria</taxon>
        <taxon>Pseudomonadati</taxon>
        <taxon>Pseudomonadota</taxon>
        <taxon>Gammaproteobacteria</taxon>
        <taxon>Lysobacterales</taxon>
        <taxon>Lysobacteraceae</taxon>
        <taxon>Chiayiivirga</taxon>
    </lineage>
</organism>
<evidence type="ECO:0000259" key="15">
    <source>
        <dbReference type="Pfam" id="PF00593"/>
    </source>
</evidence>
<evidence type="ECO:0000313" key="17">
    <source>
        <dbReference type="EMBL" id="MBB5208806.1"/>
    </source>
</evidence>
<feature type="region of interest" description="Disordered" evidence="13">
    <location>
        <begin position="215"/>
        <end position="246"/>
    </location>
</feature>
<feature type="signal peptide" evidence="14">
    <location>
        <begin position="1"/>
        <end position="22"/>
    </location>
</feature>
<keyword evidence="6 14" id="KW-0732">Signal</keyword>
<evidence type="ECO:0000256" key="6">
    <source>
        <dbReference type="ARBA" id="ARBA00022729"/>
    </source>
</evidence>
<proteinExistence type="inferred from homology"/>
<dbReference type="Gene3D" id="2.170.130.10">
    <property type="entry name" value="TonB-dependent receptor, plug domain"/>
    <property type="match status" value="1"/>
</dbReference>
<accession>A0A7W8G049</accession>
<protein>
    <submittedName>
        <fullName evidence="17">Hemoglobin/transferrin/lactoferrin receptor protein</fullName>
    </submittedName>
</protein>
<evidence type="ECO:0000256" key="14">
    <source>
        <dbReference type="SAM" id="SignalP"/>
    </source>
</evidence>
<dbReference type="NCBIfam" id="TIGR01785">
    <property type="entry name" value="TonB-hemin"/>
    <property type="match status" value="1"/>
</dbReference>
<dbReference type="InterPro" id="IPR010949">
    <property type="entry name" value="TonB_Hb/transfer/lactofer_rcpt"/>
</dbReference>
<dbReference type="Pfam" id="PF00593">
    <property type="entry name" value="TonB_dep_Rec_b-barrel"/>
    <property type="match status" value="1"/>
</dbReference>
<feature type="domain" description="TonB-dependent receptor plug" evidence="16">
    <location>
        <begin position="51"/>
        <end position="160"/>
    </location>
</feature>
<keyword evidence="5 11" id="KW-0812">Transmembrane</keyword>
<feature type="compositionally biased region" description="Basic and acidic residues" evidence="13">
    <location>
        <begin position="215"/>
        <end position="224"/>
    </location>
</feature>
<evidence type="ECO:0000256" key="8">
    <source>
        <dbReference type="ARBA" id="ARBA00023136"/>
    </source>
</evidence>
<comment type="similarity">
    <text evidence="2">Belongs to the TonB-dependent receptor family. Hemoglobin/haptoglobin binding protein subfamily.</text>
</comment>
<dbReference type="NCBIfam" id="TIGR01786">
    <property type="entry name" value="TonB-hemlactrns"/>
    <property type="match status" value="1"/>
</dbReference>
<evidence type="ECO:0000313" key="18">
    <source>
        <dbReference type="Proteomes" id="UP000521199"/>
    </source>
</evidence>
<dbReference type="InterPro" id="IPR000531">
    <property type="entry name" value="Beta-barrel_TonB"/>
</dbReference>
<evidence type="ECO:0000256" key="12">
    <source>
        <dbReference type="RuleBase" id="RU003357"/>
    </source>
</evidence>
<evidence type="ECO:0000256" key="11">
    <source>
        <dbReference type="PROSITE-ProRule" id="PRU01360"/>
    </source>
</evidence>
<dbReference type="InterPro" id="IPR039426">
    <property type="entry name" value="TonB-dep_rcpt-like"/>
</dbReference>
<evidence type="ECO:0000256" key="10">
    <source>
        <dbReference type="ARBA" id="ARBA00023237"/>
    </source>
</evidence>
<evidence type="ECO:0000256" key="4">
    <source>
        <dbReference type="ARBA" id="ARBA00022452"/>
    </source>
</evidence>
<keyword evidence="7 12" id="KW-0798">TonB box</keyword>
<feature type="domain" description="TonB-dependent receptor-like beta-barrel" evidence="15">
    <location>
        <begin position="255"/>
        <end position="715"/>
    </location>
</feature>
<dbReference type="GO" id="GO:0015344">
    <property type="term" value="F:siderophore uptake transmembrane transporter activity"/>
    <property type="evidence" value="ECO:0007669"/>
    <property type="project" value="TreeGrafter"/>
</dbReference>
<dbReference type="GO" id="GO:0015232">
    <property type="term" value="F:heme transmembrane transporter activity"/>
    <property type="evidence" value="ECO:0007669"/>
    <property type="project" value="InterPro"/>
</dbReference>
<evidence type="ECO:0000256" key="1">
    <source>
        <dbReference type="ARBA" id="ARBA00004571"/>
    </source>
</evidence>
<sequence length="754" mass="81538">MRHTPLFLALLGGLAVLPAASAAPAPDAADLSTSSLDRITVTATLTEREIADVPATVEVIDRERLDRELVNDLEDLVRYEPGVSVGFSNGRFGIQDVRIRGLGGNRVQLRVDGIPLSDGFSIGSFSAAGRDLIDLDELKSVEILRGPSSALYGSDALGGVVSFVTKDPEDYTALFGNPVYVGLKTGFDTEDDSAFATATHAWSGDRFSTLLVATRRDGQERDNQGENDVAGSARTTPNPQSTGGGNVLAKFVYKASDDQRFRLTIDGNESTADTDAQSSLGPVFLGGPSPSAVTQALLGEDRQTRARIALEHEFENLGFGFADGGHWQVYRQDSETTQYTREERQSLAGGVPGAVTLRQREFNFDQRVYGIDAVLHKDFATGSAEHALTYGVEVIQTDTRQKRDGTATNLTTGVTTPVISPDVFPVRDFPVSRTTEAALFVQDEITIGNLSLTPGLRVDHYDLDPRIDNIFAEDNPGVAATGITETRVSPKFGAVWRFDDTWSLYGAYTAGFRSPPYDDANIGFTNIAFGYTALPNPDLKPETSDGVEISLRASGEHAYMSLGAFYNQYDDFIESLMYVGDDPLTGLMQFQSRNIAEVEIKGIELKAGVNLGLWSDALENLSLRTAISYAEGDDKTADVPLASVDPTRAVLGLGYDNGRFGAELVGRFAQRKRRIEAPADGAAPTFAPPGYGVADLLLHWEFSEHVRLNGGVFNLADKHYWDWSDASSLSSTSAALDRFTAPGRSASVSLDLRW</sequence>